<dbReference type="Pfam" id="PF15937">
    <property type="entry name" value="PrlF_antitoxin"/>
    <property type="match status" value="1"/>
</dbReference>
<sequence length="78" mass="8736">MNRQRRPPAAFSKVSVKSQTVIPREIRELLKLKPGDTLRYRVTEAGIVLDRASDDADDPFAAFAEWNSEADEKAYGGL</sequence>
<gene>
    <name evidence="2" type="ORF">HZA66_08655</name>
</gene>
<dbReference type="AlphaFoldDB" id="A0A933W109"/>
<dbReference type="GO" id="GO:0001558">
    <property type="term" value="P:regulation of cell growth"/>
    <property type="evidence" value="ECO:0007669"/>
    <property type="project" value="InterPro"/>
</dbReference>
<dbReference type="NCBIfam" id="TIGR01439">
    <property type="entry name" value="lp_hng_hel_AbrB"/>
    <property type="match status" value="1"/>
</dbReference>
<dbReference type="InterPro" id="IPR037914">
    <property type="entry name" value="SpoVT-AbrB_sf"/>
</dbReference>
<comment type="caution">
    <text evidence="2">The sequence shown here is derived from an EMBL/GenBank/DDBJ whole genome shotgun (WGS) entry which is preliminary data.</text>
</comment>
<dbReference type="InterPro" id="IPR031848">
    <property type="entry name" value="PrlF_antitoxin"/>
</dbReference>
<accession>A0A933W109</accession>
<dbReference type="Proteomes" id="UP000782519">
    <property type="component" value="Unassembled WGS sequence"/>
</dbReference>
<evidence type="ECO:0000313" key="2">
    <source>
        <dbReference type="EMBL" id="MBI5129500.1"/>
    </source>
</evidence>
<evidence type="ECO:0000259" key="1">
    <source>
        <dbReference type="SMART" id="SM00966"/>
    </source>
</evidence>
<organism evidence="2 3">
    <name type="scientific">Rhodopseudomonas palustris</name>
    <dbReference type="NCBI Taxonomy" id="1076"/>
    <lineage>
        <taxon>Bacteria</taxon>
        <taxon>Pseudomonadati</taxon>
        <taxon>Pseudomonadota</taxon>
        <taxon>Alphaproteobacteria</taxon>
        <taxon>Hyphomicrobiales</taxon>
        <taxon>Nitrobacteraceae</taxon>
        <taxon>Rhodopseudomonas</taxon>
    </lineage>
</organism>
<dbReference type="InterPro" id="IPR007159">
    <property type="entry name" value="SpoVT-AbrB_dom"/>
</dbReference>
<protein>
    <submittedName>
        <fullName evidence="2">Type II toxin-antitoxin system PrlF family antitoxin</fullName>
    </submittedName>
</protein>
<feature type="domain" description="SpoVT-AbrB" evidence="1">
    <location>
        <begin position="12"/>
        <end position="57"/>
    </location>
</feature>
<proteinExistence type="predicted"/>
<dbReference type="EMBL" id="JACRJB010000023">
    <property type="protein sequence ID" value="MBI5129500.1"/>
    <property type="molecule type" value="Genomic_DNA"/>
</dbReference>
<dbReference type="GO" id="GO:0003700">
    <property type="term" value="F:DNA-binding transcription factor activity"/>
    <property type="evidence" value="ECO:0007669"/>
    <property type="project" value="InterPro"/>
</dbReference>
<dbReference type="Gene3D" id="2.10.260.10">
    <property type="match status" value="1"/>
</dbReference>
<dbReference type="SMART" id="SM00966">
    <property type="entry name" value="SpoVT_AbrB"/>
    <property type="match status" value="1"/>
</dbReference>
<dbReference type="GO" id="GO:0003677">
    <property type="term" value="F:DNA binding"/>
    <property type="evidence" value="ECO:0007669"/>
    <property type="project" value="InterPro"/>
</dbReference>
<reference evidence="2" key="1">
    <citation type="submission" date="2020-07" db="EMBL/GenBank/DDBJ databases">
        <title>Huge and variable diversity of episymbiotic CPR bacteria and DPANN archaea in groundwater ecosystems.</title>
        <authorList>
            <person name="He C.Y."/>
            <person name="Keren R."/>
            <person name="Whittaker M."/>
            <person name="Farag I.F."/>
            <person name="Doudna J."/>
            <person name="Cate J.H.D."/>
            <person name="Banfield J.F."/>
        </authorList>
    </citation>
    <scope>NUCLEOTIDE SEQUENCE</scope>
    <source>
        <strain evidence="2">NC_groundwater_1818_Pr3_B-0.1um_66_35</strain>
    </source>
</reference>
<dbReference type="SUPFAM" id="SSF89447">
    <property type="entry name" value="AbrB/MazE/MraZ-like"/>
    <property type="match status" value="1"/>
</dbReference>
<evidence type="ECO:0000313" key="3">
    <source>
        <dbReference type="Proteomes" id="UP000782519"/>
    </source>
</evidence>
<dbReference type="GO" id="GO:0097351">
    <property type="term" value="F:toxin sequestering activity"/>
    <property type="evidence" value="ECO:0007669"/>
    <property type="project" value="InterPro"/>
</dbReference>
<name>A0A933W109_RHOPL</name>